<dbReference type="InterPro" id="IPR038763">
    <property type="entry name" value="DHH_sf"/>
</dbReference>
<dbReference type="Gene3D" id="2.40.50.1010">
    <property type="match status" value="1"/>
</dbReference>
<reference evidence="3 4" key="1">
    <citation type="journal article" date="2019" name="Int. J. Syst. Evol. Microbiol.">
        <title>The Global Catalogue of Microorganisms (GCM) 10K type strain sequencing project: providing services to taxonomists for standard genome sequencing and annotation.</title>
        <authorList>
            <consortium name="The Broad Institute Genomics Platform"/>
            <consortium name="The Broad Institute Genome Sequencing Center for Infectious Disease"/>
            <person name="Wu L."/>
            <person name="Ma J."/>
        </authorList>
    </citation>
    <scope>NUCLEOTIDE SEQUENCE [LARGE SCALE GENOMIC DNA]</scope>
    <source>
        <strain evidence="3 4">PSR21</strain>
    </source>
</reference>
<dbReference type="InterPro" id="IPR003029">
    <property type="entry name" value="S1_domain"/>
</dbReference>
<dbReference type="Pfam" id="PF01336">
    <property type="entry name" value="tRNA_anti-codon"/>
    <property type="match status" value="1"/>
</dbReference>
<feature type="compositionally biased region" description="Basic and acidic residues" evidence="1">
    <location>
        <begin position="144"/>
        <end position="156"/>
    </location>
</feature>
<name>A0ABD6A4F1_9EURY</name>
<protein>
    <submittedName>
        <fullName evidence="3">OB-fold nucleic acid binding domain-containing protein</fullName>
    </submittedName>
</protein>
<evidence type="ECO:0000259" key="2">
    <source>
        <dbReference type="PROSITE" id="PS50126"/>
    </source>
</evidence>
<dbReference type="PROSITE" id="PS50126">
    <property type="entry name" value="S1"/>
    <property type="match status" value="1"/>
</dbReference>
<dbReference type="Proteomes" id="UP001596547">
    <property type="component" value="Unassembled WGS sequence"/>
</dbReference>
<dbReference type="EMBL" id="JBHTBF010000001">
    <property type="protein sequence ID" value="MFC7315255.1"/>
    <property type="molecule type" value="Genomic_DNA"/>
</dbReference>
<comment type="caution">
    <text evidence="3">The sequence shown here is derived from an EMBL/GenBank/DDBJ whole genome shotgun (WGS) entry which is preliminary data.</text>
</comment>
<dbReference type="AlphaFoldDB" id="A0ABD6A4F1"/>
<dbReference type="RefSeq" id="WP_276304660.1">
    <property type="nucleotide sequence ID" value="NZ_CP119992.1"/>
</dbReference>
<keyword evidence="4" id="KW-1185">Reference proteome</keyword>
<feature type="region of interest" description="Disordered" evidence="1">
    <location>
        <begin position="113"/>
        <end position="205"/>
    </location>
</feature>
<evidence type="ECO:0000313" key="3">
    <source>
        <dbReference type="EMBL" id="MFC7315255.1"/>
    </source>
</evidence>
<evidence type="ECO:0000313" key="4">
    <source>
        <dbReference type="Proteomes" id="UP001596547"/>
    </source>
</evidence>
<gene>
    <name evidence="3" type="ORF">ACFQPE_00380</name>
</gene>
<dbReference type="SUPFAM" id="SSF64182">
    <property type="entry name" value="DHH phosphoesterases"/>
    <property type="match status" value="1"/>
</dbReference>
<dbReference type="CDD" id="cd04487">
    <property type="entry name" value="RecJ_OBF2_like"/>
    <property type="match status" value="1"/>
</dbReference>
<dbReference type="InterPro" id="IPR004365">
    <property type="entry name" value="NA-bd_OB_tRNA"/>
</dbReference>
<dbReference type="InterPro" id="IPR012340">
    <property type="entry name" value="NA-bd_OB-fold"/>
</dbReference>
<feature type="domain" description="S1 motif" evidence="2">
    <location>
        <begin position="38"/>
        <end position="105"/>
    </location>
</feature>
<sequence length="713" mass="76700">MGTCIICGTSTDGRICESHEEDVVFEFRGNHPNQLTPGRFYRGEVDGYADFGVFVNLSDNVTGLLHRSELNRRLESLTWEVGDPVYVQVKNVRDNGNVDLGWSIRQADREFRGALVDDPSASPSTYLPDEAGEEDEEPSTPRVRTPEADSASRSEPEPASDAGADVDAASASDAGSQPDAATGTDETETDVSSADAEPAVASADAAVVAERPRAAVAELDERVGDTVRLEGRVAGIRQTSGPTVFELQDESGTVDCAAFEEAGVRAYPAVDLGDLVRLDGEVRRRRGELQIETEALAVLDEEDADAVTDRMAAALDERARPADVEPLASDPAVEAALDDVREAATAIRRAIIAGRPVVVRHDANVDGYLAGAALERAILPLVRDEYTNADAAYHYFDRRPLEDGVYDMDDATKDTTMMLSNRDRHDEKIPLVVFAAAGSTRDSLDGFELLSIYDAERVVVDGAPADEEVADAVDVLVNPARASADASTTATALAVAVAQHVNEAVADDLRHLPAASFWEDTPDAYLDLAGDAGYGAADVERLREAIALEAYYQSYEDKRELVIDLLFADESGSTGPSKRLVEQVSEQFREKLDAEVATAEANLERRAEGGVAFAVLDVDAYTHRFDFPSTDVLLDAVHRRNRDGSFVTIGVNTDELHVRSTFDLDVRAVAETAAETVGNAGVAARGGRNRIEFVAGERERVVDAVIDAIAEQA</sequence>
<proteinExistence type="predicted"/>
<dbReference type="GeneID" id="79314214"/>
<feature type="compositionally biased region" description="Low complexity" evidence="1">
    <location>
        <begin position="159"/>
        <end position="205"/>
    </location>
</feature>
<evidence type="ECO:0000256" key="1">
    <source>
        <dbReference type="SAM" id="MobiDB-lite"/>
    </source>
</evidence>
<accession>A0ABD6A4F1</accession>
<dbReference type="Pfam" id="PF00575">
    <property type="entry name" value="S1"/>
    <property type="match status" value="1"/>
</dbReference>
<dbReference type="SUPFAM" id="SSF50249">
    <property type="entry name" value="Nucleic acid-binding proteins"/>
    <property type="match status" value="2"/>
</dbReference>
<dbReference type="Gene3D" id="2.40.50.140">
    <property type="entry name" value="Nucleic acid-binding proteins"/>
    <property type="match status" value="1"/>
</dbReference>
<dbReference type="SMART" id="SM00316">
    <property type="entry name" value="S1"/>
    <property type="match status" value="1"/>
</dbReference>
<organism evidence="3 4">
    <name type="scientific">Halomarina halobia</name>
    <dbReference type="NCBI Taxonomy" id="3033386"/>
    <lineage>
        <taxon>Archaea</taxon>
        <taxon>Methanobacteriati</taxon>
        <taxon>Methanobacteriota</taxon>
        <taxon>Stenosarchaea group</taxon>
        <taxon>Halobacteria</taxon>
        <taxon>Halobacteriales</taxon>
        <taxon>Natronomonadaceae</taxon>
        <taxon>Halomarina</taxon>
    </lineage>
</organism>